<dbReference type="AlphaFoldDB" id="A0A0B6YPF4"/>
<feature type="compositionally biased region" description="Basic and acidic residues" evidence="1">
    <location>
        <begin position="220"/>
        <end position="232"/>
    </location>
</feature>
<accession>A0A0B6YPF4</accession>
<name>A0A0B6YPF4_9EUPU</name>
<protein>
    <submittedName>
        <fullName evidence="2">Uncharacterized protein</fullName>
    </submittedName>
</protein>
<evidence type="ECO:0000313" key="2">
    <source>
        <dbReference type="EMBL" id="CEK58144.1"/>
    </source>
</evidence>
<feature type="region of interest" description="Disordered" evidence="1">
    <location>
        <begin position="213"/>
        <end position="232"/>
    </location>
</feature>
<evidence type="ECO:0000256" key="1">
    <source>
        <dbReference type="SAM" id="MobiDB-lite"/>
    </source>
</evidence>
<dbReference type="EMBL" id="HACG01011279">
    <property type="protein sequence ID" value="CEK58144.1"/>
    <property type="molecule type" value="Transcribed_RNA"/>
</dbReference>
<feature type="non-terminal residue" evidence="2">
    <location>
        <position position="232"/>
    </location>
</feature>
<gene>
    <name evidence="2" type="primary">ORF32140</name>
</gene>
<feature type="non-terminal residue" evidence="2">
    <location>
        <position position="1"/>
    </location>
</feature>
<sequence length="232" mass="27032">ATIEKLHTLLDVLRQDFLVVEKELDVLENVCDEQSFKSICLEEQKKLAMYTAKREAETERLNVDLANKHAKKMAVLESEKKVNLQERAEAFLSAFHDDINYYQKHGHPDLNRNKYSTVSRLSSIELDQNKEALDLFLGKDEPGHLELSGEGAYIEDDYITDYYVKQDTDFLETIDYTSAAVIRQMDIEDENYIYQENQQVSYIYEDNIHNPQNTTSLSKHLSDHRNNEDISE</sequence>
<reference evidence="2" key="1">
    <citation type="submission" date="2014-12" db="EMBL/GenBank/DDBJ databases">
        <title>Insight into the proteome of Arion vulgaris.</title>
        <authorList>
            <person name="Aradska J."/>
            <person name="Bulat T."/>
            <person name="Smidak R."/>
            <person name="Sarate P."/>
            <person name="Gangsoo J."/>
            <person name="Sialana F."/>
            <person name="Bilban M."/>
            <person name="Lubec G."/>
        </authorList>
    </citation>
    <scope>NUCLEOTIDE SEQUENCE</scope>
    <source>
        <tissue evidence="2">Skin</tissue>
    </source>
</reference>
<organism evidence="2">
    <name type="scientific">Arion vulgaris</name>
    <dbReference type="NCBI Taxonomy" id="1028688"/>
    <lineage>
        <taxon>Eukaryota</taxon>
        <taxon>Metazoa</taxon>
        <taxon>Spiralia</taxon>
        <taxon>Lophotrochozoa</taxon>
        <taxon>Mollusca</taxon>
        <taxon>Gastropoda</taxon>
        <taxon>Heterobranchia</taxon>
        <taxon>Euthyneura</taxon>
        <taxon>Panpulmonata</taxon>
        <taxon>Eupulmonata</taxon>
        <taxon>Stylommatophora</taxon>
        <taxon>Helicina</taxon>
        <taxon>Arionoidea</taxon>
        <taxon>Arionidae</taxon>
        <taxon>Arion</taxon>
    </lineage>
</organism>
<proteinExistence type="predicted"/>